<keyword evidence="2" id="KW-1185">Reference proteome</keyword>
<proteinExistence type="predicted"/>
<dbReference type="EMBL" id="MNCJ02000329">
    <property type="protein sequence ID" value="KAF5767742.1"/>
    <property type="molecule type" value="Genomic_DNA"/>
</dbReference>
<reference evidence="1" key="1">
    <citation type="journal article" date="2017" name="Nature">
        <title>The sunflower genome provides insights into oil metabolism, flowering and Asterid evolution.</title>
        <authorList>
            <person name="Badouin H."/>
            <person name="Gouzy J."/>
            <person name="Grassa C.J."/>
            <person name="Murat F."/>
            <person name="Staton S.E."/>
            <person name="Cottret L."/>
            <person name="Lelandais-Briere C."/>
            <person name="Owens G.L."/>
            <person name="Carrere S."/>
            <person name="Mayjonade B."/>
            <person name="Legrand L."/>
            <person name="Gill N."/>
            <person name="Kane N.C."/>
            <person name="Bowers J.E."/>
            <person name="Hubner S."/>
            <person name="Bellec A."/>
            <person name="Berard A."/>
            <person name="Berges H."/>
            <person name="Blanchet N."/>
            <person name="Boniface M.C."/>
            <person name="Brunel D."/>
            <person name="Catrice O."/>
            <person name="Chaidir N."/>
            <person name="Claudel C."/>
            <person name="Donnadieu C."/>
            <person name="Faraut T."/>
            <person name="Fievet G."/>
            <person name="Helmstetter N."/>
            <person name="King M."/>
            <person name="Knapp S.J."/>
            <person name="Lai Z."/>
            <person name="Le Paslier M.C."/>
            <person name="Lippi Y."/>
            <person name="Lorenzon L."/>
            <person name="Mandel J.R."/>
            <person name="Marage G."/>
            <person name="Marchand G."/>
            <person name="Marquand E."/>
            <person name="Bret-Mestries E."/>
            <person name="Morien E."/>
            <person name="Nambeesan S."/>
            <person name="Nguyen T."/>
            <person name="Pegot-Espagnet P."/>
            <person name="Pouilly N."/>
            <person name="Raftis F."/>
            <person name="Sallet E."/>
            <person name="Schiex T."/>
            <person name="Thomas J."/>
            <person name="Vandecasteele C."/>
            <person name="Vares D."/>
            <person name="Vear F."/>
            <person name="Vautrin S."/>
            <person name="Crespi M."/>
            <person name="Mangin B."/>
            <person name="Burke J.M."/>
            <person name="Salse J."/>
            <person name="Munos S."/>
            <person name="Vincourt P."/>
            <person name="Rieseberg L.H."/>
            <person name="Langlade N.B."/>
        </authorList>
    </citation>
    <scope>NUCLEOTIDE SEQUENCE</scope>
    <source>
        <tissue evidence="1">Leaves</tissue>
    </source>
</reference>
<accession>A0A9K3H507</accession>
<organism evidence="1 2">
    <name type="scientific">Helianthus annuus</name>
    <name type="common">Common sunflower</name>
    <dbReference type="NCBI Taxonomy" id="4232"/>
    <lineage>
        <taxon>Eukaryota</taxon>
        <taxon>Viridiplantae</taxon>
        <taxon>Streptophyta</taxon>
        <taxon>Embryophyta</taxon>
        <taxon>Tracheophyta</taxon>
        <taxon>Spermatophyta</taxon>
        <taxon>Magnoliopsida</taxon>
        <taxon>eudicotyledons</taxon>
        <taxon>Gunneridae</taxon>
        <taxon>Pentapetalae</taxon>
        <taxon>asterids</taxon>
        <taxon>campanulids</taxon>
        <taxon>Asterales</taxon>
        <taxon>Asteraceae</taxon>
        <taxon>Asteroideae</taxon>
        <taxon>Heliantheae alliance</taxon>
        <taxon>Heliantheae</taxon>
        <taxon>Helianthus</taxon>
    </lineage>
</organism>
<evidence type="ECO:0000313" key="1">
    <source>
        <dbReference type="EMBL" id="KAF5767742.1"/>
    </source>
</evidence>
<protein>
    <submittedName>
        <fullName evidence="1">Uncharacterized protein</fullName>
    </submittedName>
</protein>
<name>A0A9K3H507_HELAN</name>
<comment type="caution">
    <text evidence="1">The sequence shown here is derived from an EMBL/GenBank/DDBJ whole genome shotgun (WGS) entry which is preliminary data.</text>
</comment>
<gene>
    <name evidence="1" type="ORF">HanXRQr2_Chr14g0628271</name>
</gene>
<sequence length="48" mass="5222">MQVGLSFLDSLSSSPLWSTFSPPILSSPYRSPNRTLLCRSEVSLGCTC</sequence>
<dbReference type="Proteomes" id="UP000215914">
    <property type="component" value="Unassembled WGS sequence"/>
</dbReference>
<dbReference type="Gramene" id="mRNA:HanXRQr2_Chr14g0628271">
    <property type="protein sequence ID" value="mRNA:HanXRQr2_Chr14g0628271"/>
    <property type="gene ID" value="HanXRQr2_Chr14g0628271"/>
</dbReference>
<evidence type="ECO:0000313" key="2">
    <source>
        <dbReference type="Proteomes" id="UP000215914"/>
    </source>
</evidence>
<reference evidence="1" key="2">
    <citation type="submission" date="2020-06" db="EMBL/GenBank/DDBJ databases">
        <title>Helianthus annuus Genome sequencing and assembly Release 2.</title>
        <authorList>
            <person name="Gouzy J."/>
            <person name="Langlade N."/>
            <person name="Munos S."/>
        </authorList>
    </citation>
    <scope>NUCLEOTIDE SEQUENCE</scope>
    <source>
        <tissue evidence="1">Leaves</tissue>
    </source>
</reference>
<dbReference type="AlphaFoldDB" id="A0A9K3H507"/>